<keyword evidence="5" id="KW-0560">Oxidoreductase</keyword>
<evidence type="ECO:0000259" key="10">
    <source>
        <dbReference type="SMART" id="SM00790"/>
    </source>
</evidence>
<dbReference type="GO" id="GO:0009055">
    <property type="term" value="F:electron transfer activity"/>
    <property type="evidence" value="ECO:0007669"/>
    <property type="project" value="InterPro"/>
</dbReference>
<evidence type="ECO:0000256" key="5">
    <source>
        <dbReference type="ARBA" id="ARBA00023002"/>
    </source>
</evidence>
<dbReference type="Pfam" id="PF02730">
    <property type="entry name" value="AFOR_N"/>
    <property type="match status" value="1"/>
</dbReference>
<dbReference type="InterPro" id="IPR051919">
    <property type="entry name" value="W-dependent_AOR"/>
</dbReference>
<dbReference type="SUPFAM" id="SSF54285">
    <property type="entry name" value="MoaD/ThiS"/>
    <property type="match status" value="1"/>
</dbReference>
<organism evidence="11">
    <name type="scientific">Sedimenticola thiotaurini</name>
    <dbReference type="NCBI Taxonomy" id="1543721"/>
    <lineage>
        <taxon>Bacteria</taxon>
        <taxon>Pseudomonadati</taxon>
        <taxon>Pseudomonadota</taxon>
        <taxon>Gammaproteobacteria</taxon>
        <taxon>Chromatiales</taxon>
        <taxon>Sedimenticolaceae</taxon>
        <taxon>Sedimenticola</taxon>
    </lineage>
</organism>
<evidence type="ECO:0000256" key="8">
    <source>
        <dbReference type="ARBA" id="ARBA00049934"/>
    </source>
</evidence>
<dbReference type="Pfam" id="PF01314">
    <property type="entry name" value="AFOR_C"/>
    <property type="match status" value="1"/>
</dbReference>
<dbReference type="InterPro" id="IPR012675">
    <property type="entry name" value="Beta-grasp_dom_sf"/>
</dbReference>
<keyword evidence="4" id="KW-0479">Metal-binding</keyword>
<feature type="compositionally biased region" description="Basic and acidic residues" evidence="9">
    <location>
        <begin position="340"/>
        <end position="352"/>
    </location>
</feature>
<dbReference type="Gene3D" id="1.10.599.10">
    <property type="entry name" value="Aldehyde Ferredoxin Oxidoreductase Protein, subunit A, domain 3"/>
    <property type="match status" value="1"/>
</dbReference>
<gene>
    <name evidence="11" type="ORF">ENI96_03715</name>
</gene>
<evidence type="ECO:0000256" key="2">
    <source>
        <dbReference type="ARBA" id="ARBA00011032"/>
    </source>
</evidence>
<dbReference type="Gene3D" id="1.10.569.10">
    <property type="entry name" value="Aldehyde Ferredoxin Oxidoreductase Protein, subunit A, domain 2"/>
    <property type="match status" value="1"/>
</dbReference>
<dbReference type="InterPro" id="IPR016155">
    <property type="entry name" value="Mopterin_synth/thiamin_S_b"/>
</dbReference>
<name>A0A831W2F6_9GAMM</name>
<protein>
    <submittedName>
        <fullName evidence="11">Aldehyde ferredoxin oxidoreductase</fullName>
    </submittedName>
</protein>
<dbReference type="InterPro" id="IPR013984">
    <property type="entry name" value="Ald_Fedxn_OxRdtase_dom2"/>
</dbReference>
<dbReference type="Proteomes" id="UP000886251">
    <property type="component" value="Unassembled WGS sequence"/>
</dbReference>
<dbReference type="InterPro" id="IPR036503">
    <property type="entry name" value="Ald_Fedxn_OxRdtase_N_sf"/>
</dbReference>
<evidence type="ECO:0000313" key="11">
    <source>
        <dbReference type="EMBL" id="HEB95524.1"/>
    </source>
</evidence>
<dbReference type="Gene3D" id="3.60.9.10">
    <property type="entry name" value="Aldehyde ferredoxin oxidoreductase, N-terminal domain"/>
    <property type="match status" value="1"/>
</dbReference>
<dbReference type="GO" id="GO:0046872">
    <property type="term" value="F:metal ion binding"/>
    <property type="evidence" value="ECO:0007669"/>
    <property type="project" value="UniProtKB-KW"/>
</dbReference>
<evidence type="ECO:0000256" key="1">
    <source>
        <dbReference type="ARBA" id="ARBA00001966"/>
    </source>
</evidence>
<comment type="cofactor">
    <cofactor evidence="8">
        <name>tungstopterin</name>
        <dbReference type="ChEBI" id="CHEBI:30402"/>
    </cofactor>
</comment>
<evidence type="ECO:0000256" key="9">
    <source>
        <dbReference type="SAM" id="MobiDB-lite"/>
    </source>
</evidence>
<reference evidence="11" key="1">
    <citation type="journal article" date="2020" name="mSystems">
        <title>Genome- and Community-Level Interaction Insights into Carbon Utilization and Element Cycling Functions of Hydrothermarchaeota in Hydrothermal Sediment.</title>
        <authorList>
            <person name="Zhou Z."/>
            <person name="Liu Y."/>
            <person name="Xu W."/>
            <person name="Pan J."/>
            <person name="Luo Z.H."/>
            <person name="Li M."/>
        </authorList>
    </citation>
    <scope>NUCLEOTIDE SEQUENCE [LARGE SCALE GENOMIC DNA]</scope>
    <source>
        <strain evidence="11">HyVt-443</strain>
    </source>
</reference>
<dbReference type="InterPro" id="IPR013983">
    <property type="entry name" value="Ald_Fedxn_OxRdtase_N"/>
</dbReference>
<keyword evidence="7" id="KW-0411">Iron-sulfur</keyword>
<comment type="cofactor">
    <cofactor evidence="1">
        <name>[4Fe-4S] cluster</name>
        <dbReference type="ChEBI" id="CHEBI:49883"/>
    </cofactor>
</comment>
<comment type="similarity">
    <text evidence="2">Belongs to the AOR/FOR family.</text>
</comment>
<dbReference type="InterPro" id="IPR003749">
    <property type="entry name" value="ThiS/MoaD-like"/>
</dbReference>
<dbReference type="EMBL" id="DRKP01000046">
    <property type="protein sequence ID" value="HEB95524.1"/>
    <property type="molecule type" value="Genomic_DNA"/>
</dbReference>
<dbReference type="PANTHER" id="PTHR30038">
    <property type="entry name" value="ALDEHYDE FERREDOXIN OXIDOREDUCTASE"/>
    <property type="match status" value="1"/>
</dbReference>
<dbReference type="InterPro" id="IPR001203">
    <property type="entry name" value="OxRdtase_Ald_Fedxn_C"/>
</dbReference>
<dbReference type="SUPFAM" id="SSF48310">
    <property type="entry name" value="Aldehyde ferredoxin oxidoreductase, C-terminal domains"/>
    <property type="match status" value="1"/>
</dbReference>
<evidence type="ECO:0000256" key="3">
    <source>
        <dbReference type="ARBA" id="ARBA00022485"/>
    </source>
</evidence>
<dbReference type="AlphaFoldDB" id="A0A831W2F6"/>
<dbReference type="SMART" id="SM00790">
    <property type="entry name" value="AFOR_N"/>
    <property type="match status" value="1"/>
</dbReference>
<evidence type="ECO:0000256" key="7">
    <source>
        <dbReference type="ARBA" id="ARBA00023014"/>
    </source>
</evidence>
<dbReference type="GO" id="GO:0016625">
    <property type="term" value="F:oxidoreductase activity, acting on the aldehyde or oxo group of donors, iron-sulfur protein as acceptor"/>
    <property type="evidence" value="ECO:0007669"/>
    <property type="project" value="InterPro"/>
</dbReference>
<keyword evidence="6" id="KW-0408">Iron</keyword>
<dbReference type="SUPFAM" id="SSF56228">
    <property type="entry name" value="Aldehyde ferredoxin oxidoreductase, N-terminal domain"/>
    <property type="match status" value="1"/>
</dbReference>
<keyword evidence="3" id="KW-0004">4Fe-4S</keyword>
<feature type="region of interest" description="Disordered" evidence="9">
    <location>
        <begin position="318"/>
        <end position="352"/>
    </location>
</feature>
<dbReference type="InterPro" id="IPR013985">
    <property type="entry name" value="Ald_Fedxn_OxRdtase_dom3"/>
</dbReference>
<dbReference type="InterPro" id="IPR036021">
    <property type="entry name" value="Tungsten_al_ferr_oxy-like_C"/>
</dbReference>
<evidence type="ECO:0000256" key="6">
    <source>
        <dbReference type="ARBA" id="ARBA00023004"/>
    </source>
</evidence>
<feature type="domain" description="Aldehyde ferredoxin oxidoreductase N-terminal" evidence="10">
    <location>
        <begin position="23"/>
        <end position="227"/>
    </location>
</feature>
<dbReference type="Gene3D" id="3.10.20.30">
    <property type="match status" value="1"/>
</dbReference>
<accession>A0A831W2F6</accession>
<proteinExistence type="inferred from homology"/>
<dbReference type="CDD" id="cd17040">
    <property type="entry name" value="Ubl_MoaD_like"/>
    <property type="match status" value="1"/>
</dbReference>
<dbReference type="Pfam" id="PF02597">
    <property type="entry name" value="ThiS"/>
    <property type="match status" value="1"/>
</dbReference>
<sequence>MTIHQRIAALLARMSPTPVYPTQGETLFIDLARRSVRRGYLPRAVFDTFIGGRGANMFLLYNLMQDGVEPLDPEIPLIFGSGLFTGYMGTATRGNVTSLAPDSDAILDSSVGDYFPAFMRQQGIDHLVLHGRHRQWTLLRIHDGEVRFDDATPYLGLDNIDLTAAIERDYGLRERREMALARITSAGENRVLCAGIMGGPKAIWARGGPGAKMGALGLKAIMIEGRPGRIDASSEFKRNTKAINQRILATSVIRNALQTVGTPFLYKPSRVLGAMGTRNNQETSWSDRLDADNLDPYRNRMDGCFKCPVKCRPLNDMTPDAGSGDGAGALEEASPGRQQDGVRGDGVFDRYQRGDGPEYVTLGKFGPNLGIRDPEQVLRLNNILNDLGLDSASTGGAIGWAMELYQRGIIDRERCGGLELEWGNHEAVEQLLFLTARREGFGDVIADSGKAVARGHYPAAALCYRMAVKGLFQSDPHDSRILKAFALGLAVATRGMDHLRNRATLEINARINDDPEFKSALYGGAVAAEPNSYRGKEYAVLRCEDTFAVGDAVGMCRFDTKLFNSPSLPGCDDFALQIEALTGIRVGADDLLARGRNITALERMINARRGLGPADDTLPRRWFEEGTSAGPFRGERIDREEFAALLRRYYAIAGFDHDGLPAAEWRQRLIRVLTGFGLSVALPAMPGIQPHTLVIDHPVTSLAQLRAELERRYPAAAGPLDDHSLGVAVNGEVVVASENTVTLRDGDRVELLPQLAGG</sequence>
<dbReference type="GO" id="GO:0051539">
    <property type="term" value="F:4 iron, 4 sulfur cluster binding"/>
    <property type="evidence" value="ECO:0007669"/>
    <property type="project" value="UniProtKB-KW"/>
</dbReference>
<comment type="caution">
    <text evidence="11">The sequence shown here is derived from an EMBL/GenBank/DDBJ whole genome shotgun (WGS) entry which is preliminary data.</text>
</comment>
<evidence type="ECO:0000256" key="4">
    <source>
        <dbReference type="ARBA" id="ARBA00022723"/>
    </source>
</evidence>
<dbReference type="PANTHER" id="PTHR30038:SF7">
    <property type="entry name" value="TUNGSTEN-CONTAINING GLYCERALDEHYDE-3-PHOSPHATE:FERREDOXIN OXIDOREDUCTASE"/>
    <property type="match status" value="1"/>
</dbReference>